<evidence type="ECO:0000256" key="1">
    <source>
        <dbReference type="SAM" id="Phobius"/>
    </source>
</evidence>
<evidence type="ECO:0000259" key="2">
    <source>
        <dbReference type="Pfam" id="PF06580"/>
    </source>
</evidence>
<reference evidence="3" key="1">
    <citation type="submission" date="2023-05" db="EMBL/GenBank/DDBJ databases">
        <authorList>
            <person name="Zhang X."/>
        </authorList>
    </citation>
    <scope>NUCLEOTIDE SEQUENCE</scope>
    <source>
        <strain evidence="3">YF14B1</strain>
    </source>
</reference>
<evidence type="ECO:0000313" key="3">
    <source>
        <dbReference type="EMBL" id="MDJ1484092.1"/>
    </source>
</evidence>
<dbReference type="EMBL" id="JASJOS010000013">
    <property type="protein sequence ID" value="MDJ1484092.1"/>
    <property type="molecule type" value="Genomic_DNA"/>
</dbReference>
<dbReference type="AlphaFoldDB" id="A0AAE3QRE5"/>
<keyword evidence="1" id="KW-0812">Transmembrane</keyword>
<gene>
    <name evidence="3" type="ORF">QNI16_26580</name>
</gene>
<dbReference type="GO" id="GO:0016020">
    <property type="term" value="C:membrane"/>
    <property type="evidence" value="ECO:0007669"/>
    <property type="project" value="InterPro"/>
</dbReference>
<sequence>MKKQRDLLTYSLLWRLLSIAILAEGIYLVLDLIFSLRYRNYQIQWLWNRYLLYFVLASCIILGTHYIQRLLNIRFPWDKSVRIRFLVQFFSYTLWVLLLSTVIRNGIFKRIIYSSSMFINLDDEIIINSVATCIVLSTVSLDLGVFLLNKWRYSLVQIERFKKENIEFHLEMLKTQVNPHFLFNNLNTLSSLIYTNQDTAAEFVRQLAKVYRYVLENRTKELVTLQEELTFLQSYIYLMDLRFGNNLRIHTQLPDSLHTYAIAPLTLQMLIENAIKHNIVSQKKPFEIRIFQEQSYLIIQNPLQLKPVKEFSSQIGLKNIRSRYRFITDRAVEIIDDGIHFTVKIPLLEGNYSFTEQPAIL</sequence>
<comment type="caution">
    <text evidence="3">The sequence shown here is derived from an EMBL/GenBank/DDBJ whole genome shotgun (WGS) entry which is preliminary data.</text>
</comment>
<feature type="domain" description="Signal transduction histidine kinase internal region" evidence="2">
    <location>
        <begin position="170"/>
        <end position="247"/>
    </location>
</feature>
<dbReference type="PANTHER" id="PTHR34220:SF7">
    <property type="entry name" value="SENSOR HISTIDINE KINASE YPDA"/>
    <property type="match status" value="1"/>
</dbReference>
<dbReference type="GO" id="GO:0000155">
    <property type="term" value="F:phosphorelay sensor kinase activity"/>
    <property type="evidence" value="ECO:0007669"/>
    <property type="project" value="InterPro"/>
</dbReference>
<keyword evidence="1" id="KW-0472">Membrane</keyword>
<dbReference type="Proteomes" id="UP001241110">
    <property type="component" value="Unassembled WGS sequence"/>
</dbReference>
<accession>A0AAE3QRE5</accession>
<dbReference type="InterPro" id="IPR050640">
    <property type="entry name" value="Bact_2-comp_sensor_kinase"/>
</dbReference>
<organism evidence="3 4">
    <name type="scientific">Xanthocytophaga flava</name>
    <dbReference type="NCBI Taxonomy" id="3048013"/>
    <lineage>
        <taxon>Bacteria</taxon>
        <taxon>Pseudomonadati</taxon>
        <taxon>Bacteroidota</taxon>
        <taxon>Cytophagia</taxon>
        <taxon>Cytophagales</taxon>
        <taxon>Rhodocytophagaceae</taxon>
        <taxon>Xanthocytophaga</taxon>
    </lineage>
</organism>
<keyword evidence="3" id="KW-0808">Transferase</keyword>
<dbReference type="RefSeq" id="WP_313984908.1">
    <property type="nucleotide sequence ID" value="NZ_JASJOS010000013.1"/>
</dbReference>
<feature type="transmembrane region" description="Helical" evidence="1">
    <location>
        <begin position="12"/>
        <end position="30"/>
    </location>
</feature>
<dbReference type="InterPro" id="IPR010559">
    <property type="entry name" value="Sig_transdc_His_kin_internal"/>
</dbReference>
<feature type="transmembrane region" description="Helical" evidence="1">
    <location>
        <begin position="50"/>
        <end position="71"/>
    </location>
</feature>
<keyword evidence="1" id="KW-1133">Transmembrane helix</keyword>
<evidence type="ECO:0000313" key="4">
    <source>
        <dbReference type="Proteomes" id="UP001241110"/>
    </source>
</evidence>
<name>A0AAE3QRE5_9BACT</name>
<feature type="transmembrane region" description="Helical" evidence="1">
    <location>
        <begin position="125"/>
        <end position="148"/>
    </location>
</feature>
<feature type="transmembrane region" description="Helical" evidence="1">
    <location>
        <begin position="83"/>
        <end position="105"/>
    </location>
</feature>
<dbReference type="Pfam" id="PF06580">
    <property type="entry name" value="His_kinase"/>
    <property type="match status" value="1"/>
</dbReference>
<proteinExistence type="predicted"/>
<protein>
    <submittedName>
        <fullName evidence="3">Histidine kinase</fullName>
    </submittedName>
</protein>
<keyword evidence="3" id="KW-0418">Kinase</keyword>
<dbReference type="PANTHER" id="PTHR34220">
    <property type="entry name" value="SENSOR HISTIDINE KINASE YPDA"/>
    <property type="match status" value="1"/>
</dbReference>